<dbReference type="RefSeq" id="XP_067511808.1">
    <property type="nucleotide sequence ID" value="XM_067655707.1"/>
</dbReference>
<dbReference type="InParanoid" id="I1BJN2"/>
<keyword evidence="2" id="KW-1185">Reference proteome</keyword>
<dbReference type="Proteomes" id="UP000009138">
    <property type="component" value="Unassembled WGS sequence"/>
</dbReference>
<proteinExistence type="predicted"/>
<dbReference type="GeneID" id="93608088"/>
<gene>
    <name evidence="1" type="ORF">RO3G_01116</name>
</gene>
<name>I1BJN2_RHIO9</name>
<accession>I1BJN2</accession>
<evidence type="ECO:0000313" key="2">
    <source>
        <dbReference type="Proteomes" id="UP000009138"/>
    </source>
</evidence>
<dbReference type="AlphaFoldDB" id="I1BJN2"/>
<organism evidence="1 2">
    <name type="scientific">Rhizopus delemar (strain RA 99-880 / ATCC MYA-4621 / FGSC 9543 / NRRL 43880)</name>
    <name type="common">Mucormycosis agent</name>
    <name type="synonym">Rhizopus arrhizus var. delemar</name>
    <dbReference type="NCBI Taxonomy" id="246409"/>
    <lineage>
        <taxon>Eukaryota</taxon>
        <taxon>Fungi</taxon>
        <taxon>Fungi incertae sedis</taxon>
        <taxon>Mucoromycota</taxon>
        <taxon>Mucoromycotina</taxon>
        <taxon>Mucoromycetes</taxon>
        <taxon>Mucorales</taxon>
        <taxon>Mucorineae</taxon>
        <taxon>Rhizopodaceae</taxon>
        <taxon>Rhizopus</taxon>
    </lineage>
</organism>
<reference evidence="1 2" key="1">
    <citation type="journal article" date="2009" name="PLoS Genet.">
        <title>Genomic analysis of the basal lineage fungus Rhizopus oryzae reveals a whole-genome duplication.</title>
        <authorList>
            <person name="Ma L.-J."/>
            <person name="Ibrahim A.S."/>
            <person name="Skory C."/>
            <person name="Grabherr M.G."/>
            <person name="Burger G."/>
            <person name="Butler M."/>
            <person name="Elias M."/>
            <person name="Idnurm A."/>
            <person name="Lang B.F."/>
            <person name="Sone T."/>
            <person name="Abe A."/>
            <person name="Calvo S.E."/>
            <person name="Corrochano L.M."/>
            <person name="Engels R."/>
            <person name="Fu J."/>
            <person name="Hansberg W."/>
            <person name="Kim J.-M."/>
            <person name="Kodira C.D."/>
            <person name="Koehrsen M.J."/>
            <person name="Liu B."/>
            <person name="Miranda-Saavedra D."/>
            <person name="O'Leary S."/>
            <person name="Ortiz-Castellanos L."/>
            <person name="Poulter R."/>
            <person name="Rodriguez-Romero J."/>
            <person name="Ruiz-Herrera J."/>
            <person name="Shen Y.-Q."/>
            <person name="Zeng Q."/>
            <person name="Galagan J."/>
            <person name="Birren B.W."/>
            <person name="Cuomo C.A."/>
            <person name="Wickes B.L."/>
        </authorList>
    </citation>
    <scope>NUCLEOTIDE SEQUENCE [LARGE SCALE GENOMIC DNA]</scope>
    <source>
        <strain evidence="2">RA 99-880 / ATCC MYA-4621 / FGSC 9543 / NRRL 43880</strain>
    </source>
</reference>
<protein>
    <submittedName>
        <fullName evidence="1">Uncharacterized protein</fullName>
    </submittedName>
</protein>
<dbReference type="STRING" id="246409.I1BJN2"/>
<sequence length="66" mass="7066">MVNVVTDIDDQTITPKTAKLSLLTFTAGLDPFKAKVVEGAADILVKLPINSIADKNSLGEVDLQIR</sequence>
<dbReference type="VEuPathDB" id="FungiDB:RO3G_01116"/>
<dbReference type="EMBL" id="CH476732">
    <property type="protein sequence ID" value="EIE76412.1"/>
    <property type="molecule type" value="Genomic_DNA"/>
</dbReference>
<evidence type="ECO:0000313" key="1">
    <source>
        <dbReference type="EMBL" id="EIE76412.1"/>
    </source>
</evidence>
<dbReference type="OrthoDB" id="2278473at2759"/>